<dbReference type="PROSITE" id="PS00635">
    <property type="entry name" value="PILI_CHAPERONE"/>
    <property type="match status" value="1"/>
</dbReference>
<evidence type="ECO:0000256" key="2">
    <source>
        <dbReference type="ARBA" id="ARBA00007399"/>
    </source>
</evidence>
<dbReference type="RefSeq" id="WP_080858895.1">
    <property type="nucleotide sequence ID" value="NZ_CP077405.1"/>
</dbReference>
<dbReference type="GO" id="GO:0071555">
    <property type="term" value="P:cell wall organization"/>
    <property type="evidence" value="ECO:0007669"/>
    <property type="project" value="InterPro"/>
</dbReference>
<dbReference type="NCBIfam" id="NF011764">
    <property type="entry name" value="PRK15218.1"/>
    <property type="match status" value="1"/>
</dbReference>
<dbReference type="SUPFAM" id="SSF49584">
    <property type="entry name" value="Periplasmic chaperone C-domain"/>
    <property type="match status" value="1"/>
</dbReference>
<evidence type="ECO:0000256" key="5">
    <source>
        <dbReference type="ARBA" id="ARBA00023186"/>
    </source>
</evidence>
<feature type="domain" description="Pili assembly chaperone N-terminal" evidence="7">
    <location>
        <begin position="19"/>
        <end position="141"/>
    </location>
</feature>
<evidence type="ECO:0000256" key="3">
    <source>
        <dbReference type="ARBA" id="ARBA00022729"/>
    </source>
</evidence>
<gene>
    <name evidence="8" type="ORF">BZK42_05990</name>
</gene>
<evidence type="ECO:0000313" key="9">
    <source>
        <dbReference type="Proteomes" id="UP000192573"/>
    </source>
</evidence>
<comment type="subcellular location">
    <subcellularLocation>
        <location evidence="1 6">Periplasm</location>
    </subcellularLocation>
</comment>
<accession>A0A1V8P319</accession>
<dbReference type="Proteomes" id="UP000192573">
    <property type="component" value="Unassembled WGS sequence"/>
</dbReference>
<reference evidence="8 9" key="1">
    <citation type="submission" date="2017-03" db="EMBL/GenBank/DDBJ databases">
        <authorList>
            <person name="Afonso C.L."/>
            <person name="Miller P.J."/>
            <person name="Scott M.A."/>
            <person name="Spackman E."/>
            <person name="Goraichik I."/>
            <person name="Dimitrov K.M."/>
            <person name="Suarez D.L."/>
            <person name="Swayne D.E."/>
        </authorList>
    </citation>
    <scope>NUCLEOTIDE SEQUENCE [LARGE SCALE GENOMIC DNA]</scope>
    <source>
        <strain evidence="8 9">ATCC 51113</strain>
    </source>
</reference>
<sequence>MKKILVFLLAGTVMPAWGGIYIYGTRVIYPAQKQEITVQLMNEGSRSSLVQSWIDDGDTSLPPEKIHVPFVMTPPVAKVSGGSGQQLKIKQLANTLPEDRESLFFLNVLDIPPNSAESEGKNMIKFAMQNRIKFIYRPQGIAGIDEKSFSRLSVRDISGGINIKNNSANWITIPELVGNSKINSETVLLAPWSDKKVVTAPVVNHYKVTLIDDHGNYLSEKIKTER</sequence>
<dbReference type="InterPro" id="IPR016147">
    <property type="entry name" value="Pili_assmbl_chaperone_N"/>
</dbReference>
<protein>
    <submittedName>
        <fullName evidence="8">Fimbrial assembly protein</fullName>
    </submittedName>
</protein>
<dbReference type="AlphaFoldDB" id="A0A1V8P319"/>
<dbReference type="InterPro" id="IPR036316">
    <property type="entry name" value="Pili_assmbl_chap_C_dom_sf"/>
</dbReference>
<comment type="caution">
    <text evidence="8">The sequence shown here is derived from an EMBL/GenBank/DDBJ whole genome shotgun (WGS) entry which is preliminary data.</text>
</comment>
<keyword evidence="5 6" id="KW-0143">Chaperone</keyword>
<dbReference type="InterPro" id="IPR050643">
    <property type="entry name" value="Periplasmic_pilus_chap"/>
</dbReference>
<evidence type="ECO:0000256" key="4">
    <source>
        <dbReference type="ARBA" id="ARBA00022764"/>
    </source>
</evidence>
<dbReference type="InterPro" id="IPR008962">
    <property type="entry name" value="PapD-like_sf"/>
</dbReference>
<evidence type="ECO:0000313" key="8">
    <source>
        <dbReference type="EMBL" id="OQM43088.1"/>
    </source>
</evidence>
<evidence type="ECO:0000256" key="1">
    <source>
        <dbReference type="ARBA" id="ARBA00004418"/>
    </source>
</evidence>
<dbReference type="Gene3D" id="2.60.40.10">
    <property type="entry name" value="Immunoglobulins"/>
    <property type="match status" value="2"/>
</dbReference>
<keyword evidence="4" id="KW-0574">Periplasm</keyword>
<dbReference type="InterPro" id="IPR018046">
    <property type="entry name" value="Pili_assmbl_chaperone_CS"/>
</dbReference>
<dbReference type="PANTHER" id="PTHR30251">
    <property type="entry name" value="PILUS ASSEMBLY CHAPERONE"/>
    <property type="match status" value="1"/>
</dbReference>
<keyword evidence="3" id="KW-0732">Signal</keyword>
<dbReference type="PANTHER" id="PTHR30251:SF10">
    <property type="entry name" value="FIMBRIAL CHAPERONE YEHC-RELATED"/>
    <property type="match status" value="1"/>
</dbReference>
<dbReference type="PRINTS" id="PR00969">
    <property type="entry name" value="CHAPERONPILI"/>
</dbReference>
<dbReference type="GO" id="GO:0030288">
    <property type="term" value="C:outer membrane-bounded periplasmic space"/>
    <property type="evidence" value="ECO:0007669"/>
    <property type="project" value="InterPro"/>
</dbReference>
<name>A0A1V8P319_CITBR</name>
<dbReference type="SUPFAM" id="SSF49354">
    <property type="entry name" value="PapD-like"/>
    <property type="match status" value="1"/>
</dbReference>
<comment type="similarity">
    <text evidence="2 6">Belongs to the periplasmic pilus chaperone family.</text>
</comment>
<evidence type="ECO:0000256" key="6">
    <source>
        <dbReference type="RuleBase" id="RU003918"/>
    </source>
</evidence>
<dbReference type="InterPro" id="IPR001829">
    <property type="entry name" value="Pili_assmbl_chaperone_bac"/>
</dbReference>
<dbReference type="EMBL" id="NAEW01000002">
    <property type="protein sequence ID" value="OQM43088.1"/>
    <property type="molecule type" value="Genomic_DNA"/>
</dbReference>
<proteinExistence type="inferred from homology"/>
<evidence type="ECO:0000259" key="7">
    <source>
        <dbReference type="Pfam" id="PF00345"/>
    </source>
</evidence>
<organism evidence="8 9">
    <name type="scientific">Citrobacter braakii</name>
    <dbReference type="NCBI Taxonomy" id="57706"/>
    <lineage>
        <taxon>Bacteria</taxon>
        <taxon>Pseudomonadati</taxon>
        <taxon>Pseudomonadota</taxon>
        <taxon>Gammaproteobacteria</taxon>
        <taxon>Enterobacterales</taxon>
        <taxon>Enterobacteriaceae</taxon>
        <taxon>Citrobacter</taxon>
        <taxon>Citrobacter freundii complex</taxon>
    </lineage>
</organism>
<dbReference type="InterPro" id="IPR013783">
    <property type="entry name" value="Ig-like_fold"/>
</dbReference>
<dbReference type="Pfam" id="PF00345">
    <property type="entry name" value="PapD_N"/>
    <property type="match status" value="1"/>
</dbReference>